<evidence type="ECO:0000259" key="3">
    <source>
        <dbReference type="PROSITE" id="PS50110"/>
    </source>
</evidence>
<keyword evidence="2" id="KW-0597">Phosphoprotein</keyword>
<dbReference type="Gene3D" id="2.40.50.1020">
    <property type="entry name" value="LytTr DNA-binding domain"/>
    <property type="match status" value="1"/>
</dbReference>
<dbReference type="InterPro" id="IPR011006">
    <property type="entry name" value="CheY-like_superfamily"/>
</dbReference>
<dbReference type="Pfam" id="PF04397">
    <property type="entry name" value="LytTR"/>
    <property type="match status" value="1"/>
</dbReference>
<accession>A0A9Q3W323</accession>
<dbReference type="InterPro" id="IPR046947">
    <property type="entry name" value="LytR-like"/>
</dbReference>
<dbReference type="InterPro" id="IPR001789">
    <property type="entry name" value="Sig_transdc_resp-reg_receiver"/>
</dbReference>
<comment type="caution">
    <text evidence="5">The sequence shown here is derived from an EMBL/GenBank/DDBJ whole genome shotgun (WGS) entry which is preliminary data.</text>
</comment>
<dbReference type="AlphaFoldDB" id="A0A9Q3W323"/>
<dbReference type="KEGG" id="axe:P40_19460"/>
<dbReference type="GO" id="GO:0000156">
    <property type="term" value="F:phosphorelay response regulator activity"/>
    <property type="evidence" value="ECO:0007669"/>
    <property type="project" value="InterPro"/>
</dbReference>
<keyword evidence="1" id="KW-0902">Two-component regulatory system</keyword>
<dbReference type="PROSITE" id="PS50110">
    <property type="entry name" value="RESPONSE_REGULATORY"/>
    <property type="match status" value="1"/>
</dbReference>
<dbReference type="Proteomes" id="UP001107961">
    <property type="component" value="Unassembled WGS sequence"/>
</dbReference>
<dbReference type="SMART" id="SM00448">
    <property type="entry name" value="REC"/>
    <property type="match status" value="1"/>
</dbReference>
<evidence type="ECO:0000256" key="2">
    <source>
        <dbReference type="PROSITE-ProRule" id="PRU00169"/>
    </source>
</evidence>
<dbReference type="InterPro" id="IPR007492">
    <property type="entry name" value="LytTR_DNA-bd_dom"/>
</dbReference>
<protein>
    <submittedName>
        <fullName evidence="5">LytTR family DNA-binding domain-containing protein</fullName>
    </submittedName>
</protein>
<name>A0A9Q3W323_9GAMM</name>
<evidence type="ECO:0000313" key="5">
    <source>
        <dbReference type="EMBL" id="MCE7508323.1"/>
    </source>
</evidence>
<dbReference type="RefSeq" id="WP_022995145.1">
    <property type="nucleotide sequence ID" value="NZ_CBDDTQ010000006.1"/>
</dbReference>
<dbReference type="EMBL" id="JAJVKT010000006">
    <property type="protein sequence ID" value="MCE7508323.1"/>
    <property type="molecule type" value="Genomic_DNA"/>
</dbReference>
<feature type="domain" description="Response regulatory" evidence="3">
    <location>
        <begin position="2"/>
        <end position="115"/>
    </location>
</feature>
<dbReference type="PANTHER" id="PTHR37299">
    <property type="entry name" value="TRANSCRIPTIONAL REGULATOR-RELATED"/>
    <property type="match status" value="1"/>
</dbReference>
<feature type="modified residue" description="4-aspartylphosphate" evidence="2">
    <location>
        <position position="52"/>
    </location>
</feature>
<dbReference type="SMART" id="SM00850">
    <property type="entry name" value="LytTR"/>
    <property type="match status" value="1"/>
</dbReference>
<dbReference type="SUPFAM" id="SSF52172">
    <property type="entry name" value="CheY-like"/>
    <property type="match status" value="1"/>
</dbReference>
<reference evidence="5" key="1">
    <citation type="submission" date="2022-01" db="EMBL/GenBank/DDBJ databases">
        <authorList>
            <person name="Karlyshev A.V."/>
            <person name="Jaspars M."/>
        </authorList>
    </citation>
    <scope>NUCLEOTIDE SEQUENCE</scope>
    <source>
        <strain evidence="5">AGSA3-2</strain>
    </source>
</reference>
<evidence type="ECO:0000313" key="6">
    <source>
        <dbReference type="Proteomes" id="UP001107961"/>
    </source>
</evidence>
<gene>
    <name evidence="5" type="ORF">LZG35_06700</name>
</gene>
<feature type="domain" description="HTH LytTR-type" evidence="4">
    <location>
        <begin position="140"/>
        <end position="245"/>
    </location>
</feature>
<dbReference type="GeneID" id="94688483"/>
<sequence>MRVLVCDDEALARMRLKRLVERCDMEVVAEAGTGREALASASRLHPDVVLMDIRMPDMDGLEASAHLTRLEPAPAVIFCTAFEEHALQAFRVHALDYLLKPVSEADLRQALEKVRALNQVQLAEVQHRMAANRPRQRRHISARTYRGLELVQVEDVRYFQADQKYVTVHHTGGSVVINEPLKDLEKEFDGLFVRTHRSTLVALHYIEALEHSGSDGGYEVRLRDLDARLPVSRRHLSALRQALLNRH</sequence>
<keyword evidence="5" id="KW-0238">DNA-binding</keyword>
<dbReference type="GO" id="GO:0003677">
    <property type="term" value="F:DNA binding"/>
    <property type="evidence" value="ECO:0007669"/>
    <property type="project" value="UniProtKB-KW"/>
</dbReference>
<keyword evidence="6" id="KW-1185">Reference proteome</keyword>
<organism evidence="5 6">
    <name type="scientific">Alloalcanivorax xenomutans</name>
    <dbReference type="NCBI Taxonomy" id="1094342"/>
    <lineage>
        <taxon>Bacteria</taxon>
        <taxon>Pseudomonadati</taxon>
        <taxon>Pseudomonadota</taxon>
        <taxon>Gammaproteobacteria</taxon>
        <taxon>Oceanospirillales</taxon>
        <taxon>Alcanivoracaceae</taxon>
        <taxon>Alloalcanivorax</taxon>
    </lineage>
</organism>
<dbReference type="Pfam" id="PF00072">
    <property type="entry name" value="Response_reg"/>
    <property type="match status" value="1"/>
</dbReference>
<dbReference type="PROSITE" id="PS50930">
    <property type="entry name" value="HTH_LYTTR"/>
    <property type="match status" value="1"/>
</dbReference>
<evidence type="ECO:0000259" key="4">
    <source>
        <dbReference type="PROSITE" id="PS50930"/>
    </source>
</evidence>
<proteinExistence type="predicted"/>
<dbReference type="PANTHER" id="PTHR37299:SF1">
    <property type="entry name" value="STAGE 0 SPORULATION PROTEIN A HOMOLOG"/>
    <property type="match status" value="1"/>
</dbReference>
<evidence type="ECO:0000256" key="1">
    <source>
        <dbReference type="ARBA" id="ARBA00023012"/>
    </source>
</evidence>
<dbReference type="Gene3D" id="3.40.50.2300">
    <property type="match status" value="1"/>
</dbReference>